<feature type="chain" id="PRO_5013361351" description="DUF1460 domain-containing protein" evidence="1">
    <location>
        <begin position="20"/>
        <end position="283"/>
    </location>
</feature>
<dbReference type="Gene3D" id="2.30.260.10">
    <property type="entry name" value="putative xylanase like domain"/>
    <property type="match status" value="1"/>
</dbReference>
<dbReference type="EMBL" id="MJAO01000004">
    <property type="protein sequence ID" value="OKB67785.1"/>
    <property type="molecule type" value="Genomic_DNA"/>
</dbReference>
<dbReference type="RefSeq" id="WP_073529490.1">
    <property type="nucleotide sequence ID" value="NZ_MJAO01000004.1"/>
</dbReference>
<gene>
    <name evidence="2" type="ORF">BHU62_04910</name>
</gene>
<dbReference type="Pfam" id="PF07313">
    <property type="entry name" value="AmiA-like"/>
    <property type="match status" value="1"/>
</dbReference>
<reference evidence="2 3" key="1">
    <citation type="submission" date="2016-09" db="EMBL/GenBank/DDBJ databases">
        <title>Serratia marcescens MSU-97 and epiphytic antimycotic-producing bacteria.</title>
        <authorList>
            <person name="Matilla M.A."/>
        </authorList>
    </citation>
    <scope>NUCLEOTIDE SEQUENCE [LARGE SCALE GENOMIC DNA]</scope>
    <source>
        <strain evidence="2 3">MSU-97</strain>
    </source>
</reference>
<protein>
    <recommendedName>
        <fullName evidence="4">DUF1460 domain-containing protein</fullName>
    </recommendedName>
</protein>
<dbReference type="PROSITE" id="PS51257">
    <property type="entry name" value="PROKAR_LIPOPROTEIN"/>
    <property type="match status" value="1"/>
</dbReference>
<feature type="signal peptide" evidence="1">
    <location>
        <begin position="1"/>
        <end position="19"/>
    </location>
</feature>
<accession>A0A1Q4P3U6</accession>
<dbReference type="InterPro" id="IPR010846">
    <property type="entry name" value="AmiA-like"/>
</dbReference>
<dbReference type="Gene3D" id="1.10.3670.10">
    <property type="entry name" value="Putative xylanase like domain"/>
    <property type="match status" value="1"/>
</dbReference>
<dbReference type="Proteomes" id="UP000185770">
    <property type="component" value="Unassembled WGS sequence"/>
</dbReference>
<comment type="caution">
    <text evidence="2">The sequence shown here is derived from an EMBL/GenBank/DDBJ whole genome shotgun (WGS) entry which is preliminary data.</text>
</comment>
<dbReference type="SUPFAM" id="SSF54001">
    <property type="entry name" value="Cysteine proteinases"/>
    <property type="match status" value="1"/>
</dbReference>
<name>A0A1Q4P3U6_SERMA</name>
<evidence type="ECO:0000313" key="3">
    <source>
        <dbReference type="Proteomes" id="UP000185770"/>
    </source>
</evidence>
<evidence type="ECO:0008006" key="4">
    <source>
        <dbReference type="Google" id="ProtNLM"/>
    </source>
</evidence>
<dbReference type="AlphaFoldDB" id="A0A1Q4P3U6"/>
<evidence type="ECO:0000313" key="2">
    <source>
        <dbReference type="EMBL" id="OKB67785.1"/>
    </source>
</evidence>
<evidence type="ECO:0000256" key="1">
    <source>
        <dbReference type="SAM" id="SignalP"/>
    </source>
</evidence>
<dbReference type="OrthoDB" id="9796191at2"/>
<sequence>MNKNKVVLLMLAIAMSGCAARPAVVVPATPPTDAAVSPPGAQVEMDDNTRSKLQAILALRAGWPAAQPHGRTVSLISHEFLGTPYLANRLIGSQSTPEQLVIDFRGLDCFTYIDYVEALSTARSEAEFTQRLIDIRYVDGKIAFPQRKHFFTDWALRPHKVAEDITAQLSPHAVSLVKNLNQKADGSRYLPGLPNVQRSVTYIPSDSVDERVLAQLHTGDYIGIYTNLDGLDVTHTGIFVMTENGPVLRNASSRKANMRVVDSPFMDYVMATPGIVVLRSLRR</sequence>
<organism evidence="2 3">
    <name type="scientific">Serratia marcescens</name>
    <dbReference type="NCBI Taxonomy" id="615"/>
    <lineage>
        <taxon>Bacteria</taxon>
        <taxon>Pseudomonadati</taxon>
        <taxon>Pseudomonadota</taxon>
        <taxon>Gammaproteobacteria</taxon>
        <taxon>Enterobacterales</taxon>
        <taxon>Yersiniaceae</taxon>
        <taxon>Serratia</taxon>
    </lineage>
</organism>
<dbReference type="InterPro" id="IPR038765">
    <property type="entry name" value="Papain-like_cys_pep_sf"/>
</dbReference>
<keyword evidence="1" id="KW-0732">Signal</keyword>
<proteinExistence type="predicted"/>